<dbReference type="EMBL" id="FNIV01000006">
    <property type="protein sequence ID" value="SDO39841.1"/>
    <property type="molecule type" value="Genomic_DNA"/>
</dbReference>
<dbReference type="PANTHER" id="PTHR33992:SF1">
    <property type="entry name" value="RIBONUCLEASE P PROTEIN COMPONENT"/>
    <property type="match status" value="1"/>
</dbReference>
<dbReference type="EC" id="3.1.26.5" evidence="7 8"/>
<dbReference type="InterPro" id="IPR000100">
    <property type="entry name" value="RNase_P"/>
</dbReference>
<feature type="compositionally biased region" description="Polar residues" evidence="9">
    <location>
        <begin position="146"/>
        <end position="155"/>
    </location>
</feature>
<evidence type="ECO:0000256" key="2">
    <source>
        <dbReference type="ARBA" id="ARBA00022694"/>
    </source>
</evidence>
<evidence type="ECO:0000313" key="11">
    <source>
        <dbReference type="Proteomes" id="UP000199075"/>
    </source>
</evidence>
<comment type="function">
    <text evidence="1 7">RNaseP catalyzes the removal of the 5'-leader sequence from pre-tRNA to produce the mature 5'-terminus. It can also cleave other RNA substrates such as 4.5S RNA. The protein component plays an auxiliary but essential role in vivo by binding to the 5'-leader sequence and broadening the substrate specificity of the ribozyme.</text>
</comment>
<dbReference type="GO" id="GO:0030677">
    <property type="term" value="C:ribonuclease P complex"/>
    <property type="evidence" value="ECO:0007669"/>
    <property type="project" value="TreeGrafter"/>
</dbReference>
<proteinExistence type="inferred from homology"/>
<sequence length="155" mass="17449">MSRQSFPRRLRLLTAGDYRQVFDNAAFKVHGKGLMALAAPNGLGHPRLGLVVSKKSLRRAVDRNRIKRLARESVRLQQQRLPAVDIVLLSRRGIGELDNATLQRQLVGMWRRLEREVHKAASRRAENGDAPPTSDRSPREHERPPSQCQGSPGHA</sequence>
<dbReference type="InterPro" id="IPR020568">
    <property type="entry name" value="Ribosomal_Su5_D2-typ_SF"/>
</dbReference>
<evidence type="ECO:0000256" key="3">
    <source>
        <dbReference type="ARBA" id="ARBA00022722"/>
    </source>
</evidence>
<dbReference type="InterPro" id="IPR014721">
    <property type="entry name" value="Ribsml_uS5_D2-typ_fold_subgr"/>
</dbReference>
<dbReference type="Proteomes" id="UP000199075">
    <property type="component" value="Unassembled WGS sequence"/>
</dbReference>
<dbReference type="GO" id="GO:0001682">
    <property type="term" value="P:tRNA 5'-leader removal"/>
    <property type="evidence" value="ECO:0007669"/>
    <property type="project" value="UniProtKB-UniRule"/>
</dbReference>
<evidence type="ECO:0000256" key="4">
    <source>
        <dbReference type="ARBA" id="ARBA00022759"/>
    </source>
</evidence>
<dbReference type="PANTHER" id="PTHR33992">
    <property type="entry name" value="RIBONUCLEASE P PROTEIN COMPONENT"/>
    <property type="match status" value="1"/>
</dbReference>
<evidence type="ECO:0000256" key="7">
    <source>
        <dbReference type="HAMAP-Rule" id="MF_00227"/>
    </source>
</evidence>
<dbReference type="Pfam" id="PF00825">
    <property type="entry name" value="Ribonuclease_P"/>
    <property type="match status" value="1"/>
</dbReference>
<name>A0A1H0J956_9GAMM</name>
<dbReference type="RefSeq" id="WP_089678851.1">
    <property type="nucleotide sequence ID" value="NZ_FNIV01000006.1"/>
</dbReference>
<comment type="catalytic activity">
    <reaction evidence="7">
        <text>Endonucleolytic cleavage of RNA, removing 5'-extranucleotides from tRNA precursor.</text>
        <dbReference type="EC" id="3.1.26.5"/>
    </reaction>
</comment>
<protein>
    <recommendedName>
        <fullName evidence="7 8">Ribonuclease P protein component</fullName>
        <shortName evidence="7">RNase P protein</shortName>
        <shortName evidence="7">RNaseP protein</shortName>
        <ecNumber evidence="7 8">3.1.26.5</ecNumber>
    </recommendedName>
    <alternativeName>
        <fullName evidence="7">Protein C5</fullName>
    </alternativeName>
</protein>
<dbReference type="OrthoDB" id="9796422at2"/>
<evidence type="ECO:0000256" key="1">
    <source>
        <dbReference type="ARBA" id="ARBA00002663"/>
    </source>
</evidence>
<evidence type="ECO:0000313" key="10">
    <source>
        <dbReference type="EMBL" id="SDO39841.1"/>
    </source>
</evidence>
<dbReference type="InterPro" id="IPR020539">
    <property type="entry name" value="RNase_P_CS"/>
</dbReference>
<feature type="region of interest" description="Disordered" evidence="9">
    <location>
        <begin position="117"/>
        <end position="155"/>
    </location>
</feature>
<reference evidence="11" key="1">
    <citation type="submission" date="2016-10" db="EMBL/GenBank/DDBJ databases">
        <authorList>
            <person name="Varghese N."/>
            <person name="Submissions S."/>
        </authorList>
    </citation>
    <scope>NUCLEOTIDE SEQUENCE [LARGE SCALE GENOMIC DNA]</scope>
    <source>
        <strain evidence="11">CGMCC 1.6444</strain>
    </source>
</reference>
<evidence type="ECO:0000256" key="8">
    <source>
        <dbReference type="NCBIfam" id="TIGR00188"/>
    </source>
</evidence>
<dbReference type="Gene3D" id="3.30.230.10">
    <property type="match status" value="1"/>
</dbReference>
<comment type="subunit">
    <text evidence="7">Consists of a catalytic RNA component (M1 or rnpB) and a protein subunit.</text>
</comment>
<dbReference type="SUPFAM" id="SSF54211">
    <property type="entry name" value="Ribosomal protein S5 domain 2-like"/>
    <property type="match status" value="1"/>
</dbReference>
<dbReference type="GO" id="GO:0004526">
    <property type="term" value="F:ribonuclease P activity"/>
    <property type="evidence" value="ECO:0007669"/>
    <property type="project" value="UniProtKB-UniRule"/>
</dbReference>
<keyword evidence="5 7" id="KW-0378">Hydrolase</keyword>
<dbReference type="HAMAP" id="MF_00227">
    <property type="entry name" value="RNase_P"/>
    <property type="match status" value="1"/>
</dbReference>
<keyword evidence="6 7" id="KW-0694">RNA-binding</keyword>
<evidence type="ECO:0000256" key="5">
    <source>
        <dbReference type="ARBA" id="ARBA00022801"/>
    </source>
</evidence>
<comment type="similarity">
    <text evidence="7">Belongs to the RnpA family.</text>
</comment>
<dbReference type="GO" id="GO:0042781">
    <property type="term" value="F:3'-tRNA processing endoribonuclease activity"/>
    <property type="evidence" value="ECO:0007669"/>
    <property type="project" value="TreeGrafter"/>
</dbReference>
<gene>
    <name evidence="7" type="primary">rnpA</name>
    <name evidence="10" type="ORF">SAMN04487957_1068</name>
</gene>
<feature type="compositionally biased region" description="Basic and acidic residues" evidence="9">
    <location>
        <begin position="117"/>
        <end position="127"/>
    </location>
</feature>
<dbReference type="PROSITE" id="PS00648">
    <property type="entry name" value="RIBONUCLEASE_P"/>
    <property type="match status" value="1"/>
</dbReference>
<keyword evidence="11" id="KW-1185">Reference proteome</keyword>
<dbReference type="AlphaFoldDB" id="A0A1H0J956"/>
<accession>A0A1H0J956</accession>
<dbReference type="GO" id="GO:0000049">
    <property type="term" value="F:tRNA binding"/>
    <property type="evidence" value="ECO:0007669"/>
    <property type="project" value="UniProtKB-UniRule"/>
</dbReference>
<organism evidence="10 11">
    <name type="scientific">Halomonas shengliensis</name>
    <dbReference type="NCBI Taxonomy" id="419597"/>
    <lineage>
        <taxon>Bacteria</taxon>
        <taxon>Pseudomonadati</taxon>
        <taxon>Pseudomonadota</taxon>
        <taxon>Gammaproteobacteria</taxon>
        <taxon>Oceanospirillales</taxon>
        <taxon>Halomonadaceae</taxon>
        <taxon>Halomonas</taxon>
    </lineage>
</organism>
<keyword evidence="4 7" id="KW-0255">Endonuclease</keyword>
<evidence type="ECO:0000256" key="9">
    <source>
        <dbReference type="SAM" id="MobiDB-lite"/>
    </source>
</evidence>
<keyword evidence="3 7" id="KW-0540">Nuclease</keyword>
<keyword evidence="2 7" id="KW-0819">tRNA processing</keyword>
<dbReference type="STRING" id="419597.SAMN04487957_1068"/>
<dbReference type="NCBIfam" id="TIGR00188">
    <property type="entry name" value="rnpA"/>
    <property type="match status" value="1"/>
</dbReference>
<evidence type="ECO:0000256" key="6">
    <source>
        <dbReference type="ARBA" id="ARBA00022884"/>
    </source>
</evidence>